<feature type="transmembrane region" description="Helical" evidence="7">
    <location>
        <begin position="1243"/>
        <end position="1263"/>
    </location>
</feature>
<keyword evidence="4 7" id="KW-0472">Membrane</keyword>
<reference evidence="10" key="1">
    <citation type="submission" date="2025-08" db="UniProtKB">
        <authorList>
            <consortium name="RefSeq"/>
        </authorList>
    </citation>
    <scope>IDENTIFICATION</scope>
    <source>
        <tissue evidence="10">Whole body</tissue>
    </source>
</reference>
<feature type="compositionally biased region" description="Basic and acidic residues" evidence="6">
    <location>
        <begin position="649"/>
        <end position="685"/>
    </location>
</feature>
<feature type="compositionally biased region" description="Basic and acidic residues" evidence="6">
    <location>
        <begin position="178"/>
        <end position="197"/>
    </location>
</feature>
<feature type="region of interest" description="Disordered" evidence="6">
    <location>
        <begin position="580"/>
        <end position="787"/>
    </location>
</feature>
<feature type="transmembrane region" description="Helical" evidence="7">
    <location>
        <begin position="1136"/>
        <end position="1157"/>
    </location>
</feature>
<evidence type="ECO:0000256" key="6">
    <source>
        <dbReference type="SAM" id="MobiDB-lite"/>
    </source>
</evidence>
<dbReference type="InterPro" id="IPR013057">
    <property type="entry name" value="AA_transpt_TM"/>
</dbReference>
<name>A0ABM1IC67_POLDO</name>
<evidence type="ECO:0000256" key="2">
    <source>
        <dbReference type="ARBA" id="ARBA00022692"/>
    </source>
</evidence>
<feature type="compositionally biased region" description="Low complexity" evidence="6">
    <location>
        <begin position="687"/>
        <end position="712"/>
    </location>
</feature>
<organism evidence="9 10">
    <name type="scientific">Polistes dominula</name>
    <name type="common">European paper wasp</name>
    <name type="synonym">Vespa dominula</name>
    <dbReference type="NCBI Taxonomy" id="743375"/>
    <lineage>
        <taxon>Eukaryota</taxon>
        <taxon>Metazoa</taxon>
        <taxon>Ecdysozoa</taxon>
        <taxon>Arthropoda</taxon>
        <taxon>Hexapoda</taxon>
        <taxon>Insecta</taxon>
        <taxon>Pterygota</taxon>
        <taxon>Neoptera</taxon>
        <taxon>Endopterygota</taxon>
        <taxon>Hymenoptera</taxon>
        <taxon>Apocrita</taxon>
        <taxon>Aculeata</taxon>
        <taxon>Vespoidea</taxon>
        <taxon>Vespidae</taxon>
        <taxon>Polistinae</taxon>
        <taxon>Polistini</taxon>
        <taxon>Polistes</taxon>
    </lineage>
</organism>
<feature type="transmembrane region" description="Helical" evidence="7">
    <location>
        <begin position="1183"/>
        <end position="1208"/>
    </location>
</feature>
<keyword evidence="3 7" id="KW-1133">Transmembrane helix</keyword>
<feature type="coiled-coil region" evidence="5">
    <location>
        <begin position="334"/>
        <end position="382"/>
    </location>
</feature>
<evidence type="ECO:0000313" key="10">
    <source>
        <dbReference type="RefSeq" id="XP_015177804.1"/>
    </source>
</evidence>
<feature type="compositionally biased region" description="Pro residues" evidence="6">
    <location>
        <begin position="759"/>
        <end position="769"/>
    </location>
</feature>
<feature type="transmembrane region" description="Helical" evidence="7">
    <location>
        <begin position="1220"/>
        <end position="1237"/>
    </location>
</feature>
<keyword evidence="2 7" id="KW-0812">Transmembrane</keyword>
<evidence type="ECO:0000256" key="3">
    <source>
        <dbReference type="ARBA" id="ARBA00022989"/>
    </source>
</evidence>
<dbReference type="PANTHER" id="PTHR22950:SF349">
    <property type="entry name" value="AMINO ACID TRANSPORTER TRANSMEMBRANE DOMAIN-CONTAINING PROTEIN"/>
    <property type="match status" value="1"/>
</dbReference>
<feature type="compositionally biased region" description="Low complexity" evidence="6">
    <location>
        <begin position="721"/>
        <end position="741"/>
    </location>
</feature>
<evidence type="ECO:0000256" key="1">
    <source>
        <dbReference type="ARBA" id="ARBA00004141"/>
    </source>
</evidence>
<feature type="transmembrane region" description="Helical" evidence="7">
    <location>
        <begin position="1066"/>
        <end position="1086"/>
    </location>
</feature>
<dbReference type="RefSeq" id="XP_015177804.1">
    <property type="nucleotide sequence ID" value="XM_015322318.1"/>
</dbReference>
<keyword evidence="5" id="KW-0175">Coiled coil</keyword>
<evidence type="ECO:0000256" key="5">
    <source>
        <dbReference type="SAM" id="Coils"/>
    </source>
</evidence>
<feature type="compositionally biased region" description="Low complexity" evidence="6">
    <location>
        <begin position="200"/>
        <end position="214"/>
    </location>
</feature>
<feature type="transmembrane region" description="Helical" evidence="7">
    <location>
        <begin position="1106"/>
        <end position="1124"/>
    </location>
</feature>
<feature type="transmembrane region" description="Helical" evidence="7">
    <location>
        <begin position="938"/>
        <end position="960"/>
    </location>
</feature>
<dbReference type="GeneID" id="107067108"/>
<feature type="transmembrane region" description="Helical" evidence="7">
    <location>
        <begin position="1275"/>
        <end position="1296"/>
    </location>
</feature>
<evidence type="ECO:0000256" key="4">
    <source>
        <dbReference type="ARBA" id="ARBA00023136"/>
    </source>
</evidence>
<protein>
    <submittedName>
        <fullName evidence="10">Uncharacterized protein LOC107067108</fullName>
    </submittedName>
</protein>
<evidence type="ECO:0000313" key="9">
    <source>
        <dbReference type="Proteomes" id="UP000694924"/>
    </source>
</evidence>
<feature type="transmembrane region" description="Helical" evidence="7">
    <location>
        <begin position="1040"/>
        <end position="1059"/>
    </location>
</feature>
<feature type="coiled-coil region" evidence="5">
    <location>
        <begin position="523"/>
        <end position="564"/>
    </location>
</feature>
<accession>A0ABM1IC67</accession>
<feature type="domain" description="Amino acid transporter transmembrane" evidence="8">
    <location>
        <begin position="909"/>
        <end position="1297"/>
    </location>
</feature>
<feature type="region of interest" description="Disordered" evidence="6">
    <location>
        <begin position="160"/>
        <end position="255"/>
    </location>
</feature>
<feature type="compositionally biased region" description="Polar residues" evidence="6">
    <location>
        <begin position="215"/>
        <end position="238"/>
    </location>
</feature>
<feature type="transmembrane region" description="Helical" evidence="7">
    <location>
        <begin position="999"/>
        <end position="1020"/>
    </location>
</feature>
<dbReference type="Proteomes" id="UP000694924">
    <property type="component" value="Unplaced"/>
</dbReference>
<dbReference type="PANTHER" id="PTHR22950">
    <property type="entry name" value="AMINO ACID TRANSPORTER"/>
    <property type="match status" value="1"/>
</dbReference>
<sequence length="1314" mass="144784">MSREFYVPCTPYAYQVRQLESRLPKLILIQCGGGGGGGGSSSSGAGSTEGVVVVSCSSGSNVVAGGGGGGGGGGVVVNSGRNECNNVVVSSGVSGMDCMPHRPGPFHYLINEQAKSLVALQELQNEVGALLEFRDLVIETFPNLRHKMAATASAGASVMSSSQNSHIPLPLSSPSSRRVSEWEPGKVRRRVVTREQPVESSSSSLPRSRSNSQSGGTKNNCSATVQDSGFSTETSSKDSASTAIAPRPSSPRPAGVLDEAEDELWNLLDVIHRKGIRLREEVECLQGRLESVTTEDLASGDDVLEAVRKVTHLDSTEHQTDLQLHKSNGRESQVRILRREKEQLLDKVAELEAETISSRARAQELQTELAALSALKTGLEDRLKAELNDSDLLSPGAQRLQPIAPVGAIVSTPKSATVSNIKSKSSAFASVSKNHKSRFRTRTIEKNVLLDAVAHVDNERREFDIEASVIERRARLGALDSVLVSPTRVTHVKDVDSGKIAAILRESSPLELQRHLITTTVHNQVLQKRLDEVQKSTETLSERLDKAREENDDLRFQLEERNIELEGTRARVRVLERLQQRAPTEAEPEAENEQPRCEQSGLEPGSSTESARDHHQAVEVKPSPRRRPSRIPLPGSTGKPTAPRPPSHGRNDSRESLKSLTRLPRDSSRDSHCGKSLSKTRDTSRESLGNNTNNNKSLSKSATNSNNSNVNGKETSRDSLNRSLPRNNSSRDSLNKSSSLSRARDSLESSNVGTNPSPGTTPPRRPPAPARRSHSLARAASSVDTDNGKVRPVKQFFWSSWLKSPLSNGPTYTEPPSSWCSTNSNSSSKSFRHSDSSLYPDSLNQETSSVTGSTRVEFILGSSTRCFRPNSTWPHRYFDSIDSADMIPESLLTDEFPLRCGEAMAERDSDFSVFMHIMKAATATGILFLPNAFRRTGYVMSIICGLLIGLIYTHNSVVLVQCAQVLCRRHRLPKLDFAETVEVSFLMGPERMRRHGKTFAVFTNVVVCFIQYKTVVIYILYVGSSFQQVIEFWTKVTLDVRIYVIIFCPIYCLIILVPNLKYLTPLSLIGTIFFILGIGISLFYFIDDFPNPKRLDPFTSAHSVPMFSSIFLFALHNITIFLPLENTMENPRNMPRLIIIATILNTVLYVTFGFLGYNKYKESCDTVIKNLPLDEILAEITKIGISISVLLSIGITYIIPVSIIWPIIMDMTSLEDRHEIIFRLAGILIATFLAIAVPKMIPLSSLLAAIGMTSSMLFIPILVEINTKWQEATYILYFKIGFIFIIFLLILIFGAMGSVHTMLMAYSDTKEEGC</sequence>
<dbReference type="Pfam" id="PF01490">
    <property type="entry name" value="Aa_trans"/>
    <property type="match status" value="1"/>
</dbReference>
<evidence type="ECO:0000256" key="7">
    <source>
        <dbReference type="SAM" id="Phobius"/>
    </source>
</evidence>
<keyword evidence="9" id="KW-1185">Reference proteome</keyword>
<evidence type="ECO:0000259" key="8">
    <source>
        <dbReference type="Pfam" id="PF01490"/>
    </source>
</evidence>
<comment type="subcellular location">
    <subcellularLocation>
        <location evidence="1">Membrane</location>
        <topology evidence="1">Multi-pass membrane protein</topology>
    </subcellularLocation>
</comment>
<gene>
    <name evidence="10" type="primary">LOC107067108</name>
</gene>
<proteinExistence type="predicted"/>